<evidence type="ECO:0000259" key="1">
    <source>
        <dbReference type="Pfam" id="PF00496"/>
    </source>
</evidence>
<gene>
    <name evidence="2" type="ORF">CJ199_11935</name>
</gene>
<proteinExistence type="predicted"/>
<dbReference type="Pfam" id="PF00496">
    <property type="entry name" value="SBP_bac_5"/>
    <property type="match status" value="1"/>
</dbReference>
<dbReference type="AlphaFoldDB" id="A0A2N6VKB4"/>
<sequence>LLPNEVSSDAKKFNEGFKDEFVPSSGPFKATKLDKSAKTVTMEPNDKWWGNKPKLDKITYRVVSQPQQGQAFANKEIDLVDIGTD</sequence>
<evidence type="ECO:0000313" key="3">
    <source>
        <dbReference type="Proteomes" id="UP000235598"/>
    </source>
</evidence>
<organism evidence="2 3">
    <name type="scientific">Brevibacterium paucivorans</name>
    <dbReference type="NCBI Taxonomy" id="170994"/>
    <lineage>
        <taxon>Bacteria</taxon>
        <taxon>Bacillati</taxon>
        <taxon>Actinomycetota</taxon>
        <taxon>Actinomycetes</taxon>
        <taxon>Micrococcales</taxon>
        <taxon>Brevibacteriaceae</taxon>
        <taxon>Brevibacterium</taxon>
    </lineage>
</organism>
<name>A0A2N6VKB4_9MICO</name>
<dbReference type="Gene3D" id="3.40.190.10">
    <property type="entry name" value="Periplasmic binding protein-like II"/>
    <property type="match status" value="1"/>
</dbReference>
<dbReference type="Proteomes" id="UP000235598">
    <property type="component" value="Unassembled WGS sequence"/>
</dbReference>
<feature type="non-terminal residue" evidence="2">
    <location>
        <position position="1"/>
    </location>
</feature>
<dbReference type="SUPFAM" id="SSF53850">
    <property type="entry name" value="Periplasmic binding protein-like II"/>
    <property type="match status" value="1"/>
</dbReference>
<reference evidence="2 3" key="1">
    <citation type="submission" date="2017-09" db="EMBL/GenBank/DDBJ databases">
        <title>Bacterial strain isolated from the female urinary microbiota.</title>
        <authorList>
            <person name="Thomas-White K."/>
            <person name="Kumar N."/>
            <person name="Forster S."/>
            <person name="Putonti C."/>
            <person name="Lawley T."/>
            <person name="Wolfe A.J."/>
        </authorList>
    </citation>
    <scope>NUCLEOTIDE SEQUENCE [LARGE SCALE GENOMIC DNA]</scope>
    <source>
        <strain evidence="2 3">UMB1301</strain>
    </source>
</reference>
<dbReference type="EMBL" id="PNHK01000047">
    <property type="protein sequence ID" value="PMD04463.1"/>
    <property type="molecule type" value="Genomic_DNA"/>
</dbReference>
<dbReference type="InterPro" id="IPR000914">
    <property type="entry name" value="SBP_5_dom"/>
</dbReference>
<feature type="non-terminal residue" evidence="2">
    <location>
        <position position="85"/>
    </location>
</feature>
<comment type="caution">
    <text evidence="2">The sequence shown here is derived from an EMBL/GenBank/DDBJ whole genome shotgun (WGS) entry which is preliminary data.</text>
</comment>
<evidence type="ECO:0000313" key="2">
    <source>
        <dbReference type="EMBL" id="PMD04463.1"/>
    </source>
</evidence>
<feature type="domain" description="Solute-binding protein family 5" evidence="1">
    <location>
        <begin position="9"/>
        <end position="81"/>
    </location>
</feature>
<accession>A0A2N6VKB4</accession>
<dbReference type="RefSeq" id="WP_257994614.1">
    <property type="nucleotide sequence ID" value="NZ_PNHK01000047.1"/>
</dbReference>
<protein>
    <submittedName>
        <fullName evidence="2">Peptide ABC transporter substrate-binding protein</fullName>
    </submittedName>
</protein>